<protein>
    <recommendedName>
        <fullName evidence="4">DUF2182 domain-containing protein</fullName>
    </recommendedName>
</protein>
<keyword evidence="1" id="KW-1133">Transmembrane helix</keyword>
<keyword evidence="1" id="KW-0812">Transmembrane</keyword>
<feature type="transmembrane region" description="Helical" evidence="1">
    <location>
        <begin position="26"/>
        <end position="49"/>
    </location>
</feature>
<feature type="transmembrane region" description="Helical" evidence="1">
    <location>
        <begin position="207"/>
        <end position="237"/>
    </location>
</feature>
<dbReference type="Pfam" id="PF09948">
    <property type="entry name" value="PpoB2"/>
    <property type="match status" value="1"/>
</dbReference>
<evidence type="ECO:0000313" key="3">
    <source>
        <dbReference type="Proteomes" id="UP001156905"/>
    </source>
</evidence>
<accession>A0ABQ6B5U1</accession>
<proteinExistence type="predicted"/>
<comment type="caution">
    <text evidence="2">The sequence shown here is derived from an EMBL/GenBank/DDBJ whole genome shotgun (WGS) entry which is preliminary data.</text>
</comment>
<evidence type="ECO:0008006" key="4">
    <source>
        <dbReference type="Google" id="ProtNLM"/>
    </source>
</evidence>
<feature type="transmembrane region" description="Helical" evidence="1">
    <location>
        <begin position="69"/>
        <end position="97"/>
    </location>
</feature>
<evidence type="ECO:0000256" key="1">
    <source>
        <dbReference type="SAM" id="Phobius"/>
    </source>
</evidence>
<dbReference type="InterPro" id="IPR018688">
    <property type="entry name" value="PpoB2-like"/>
</dbReference>
<sequence length="269" mass="29198">MTEPSVLKPSVLEQGVLEQVLRRDRLVVAVGLVAVVALAWAYLAVGAGMDTDMMADMPDMAPMPWTPLYAVLLFAMWWVMMIAMMVPSAGPTVLLYATVKRRQETASGGAKEVWIFLAGYLLAWAAFSLVAVLAQWVLERAGLLSMAMASTSAILGGMILLAAGLYQFTPLKRACLRYCQSPLLFLSRYWRAGRSGALRMGVRHGSYCVGCCWFLMALLFVSGVMNLAWIIAIALYVACEKLLPFGRRLSHAAGATLIIAGAILLARTA</sequence>
<dbReference type="Proteomes" id="UP001156905">
    <property type="component" value="Unassembled WGS sequence"/>
</dbReference>
<keyword evidence="3" id="KW-1185">Reference proteome</keyword>
<organism evidence="2 3">
    <name type="scientific">Bradyrhizobium iriomotense</name>
    <dbReference type="NCBI Taxonomy" id="441950"/>
    <lineage>
        <taxon>Bacteria</taxon>
        <taxon>Pseudomonadati</taxon>
        <taxon>Pseudomonadota</taxon>
        <taxon>Alphaproteobacteria</taxon>
        <taxon>Hyphomicrobiales</taxon>
        <taxon>Nitrobacteraceae</taxon>
        <taxon>Bradyrhizobium</taxon>
    </lineage>
</organism>
<feature type="transmembrane region" description="Helical" evidence="1">
    <location>
        <begin position="249"/>
        <end position="266"/>
    </location>
</feature>
<feature type="transmembrane region" description="Helical" evidence="1">
    <location>
        <begin position="113"/>
        <end position="138"/>
    </location>
</feature>
<dbReference type="EMBL" id="BSOW01000024">
    <property type="protein sequence ID" value="GLR89201.1"/>
    <property type="molecule type" value="Genomic_DNA"/>
</dbReference>
<gene>
    <name evidence="2" type="ORF">GCM10007857_59140</name>
</gene>
<name>A0ABQ6B5U1_9BRAD</name>
<feature type="transmembrane region" description="Helical" evidence="1">
    <location>
        <begin position="144"/>
        <end position="168"/>
    </location>
</feature>
<keyword evidence="1" id="KW-0472">Membrane</keyword>
<dbReference type="RefSeq" id="WP_284271245.1">
    <property type="nucleotide sequence ID" value="NZ_BSOW01000024.1"/>
</dbReference>
<reference evidence="3" key="1">
    <citation type="journal article" date="2019" name="Int. J. Syst. Evol. Microbiol.">
        <title>The Global Catalogue of Microorganisms (GCM) 10K type strain sequencing project: providing services to taxonomists for standard genome sequencing and annotation.</title>
        <authorList>
            <consortium name="The Broad Institute Genomics Platform"/>
            <consortium name="The Broad Institute Genome Sequencing Center for Infectious Disease"/>
            <person name="Wu L."/>
            <person name="Ma J."/>
        </authorList>
    </citation>
    <scope>NUCLEOTIDE SEQUENCE [LARGE SCALE GENOMIC DNA]</scope>
    <source>
        <strain evidence="3">NBRC 102520</strain>
    </source>
</reference>
<evidence type="ECO:0000313" key="2">
    <source>
        <dbReference type="EMBL" id="GLR89201.1"/>
    </source>
</evidence>